<reference evidence="7" key="2">
    <citation type="submission" date="2020-09" db="EMBL/GenBank/DDBJ databases">
        <authorList>
            <person name="Sun Q."/>
            <person name="Zhou Y."/>
        </authorList>
    </citation>
    <scope>NUCLEOTIDE SEQUENCE</scope>
    <source>
        <strain evidence="7">CGMCC 1.12997</strain>
    </source>
</reference>
<evidence type="ECO:0000256" key="1">
    <source>
        <dbReference type="ARBA" id="ARBA00004651"/>
    </source>
</evidence>
<dbReference type="RefSeq" id="WP_188554488.1">
    <property type="nucleotide sequence ID" value="NZ_BMGT01000003.1"/>
</dbReference>
<evidence type="ECO:0000256" key="3">
    <source>
        <dbReference type="ARBA" id="ARBA00022692"/>
    </source>
</evidence>
<keyword evidence="2" id="KW-1003">Cell membrane</keyword>
<dbReference type="InterPro" id="IPR019108">
    <property type="entry name" value="Caa3_assmbl_CtaG-rel"/>
</dbReference>
<evidence type="ECO:0000313" key="8">
    <source>
        <dbReference type="Proteomes" id="UP000647241"/>
    </source>
</evidence>
<dbReference type="Pfam" id="PF09678">
    <property type="entry name" value="Caa3_CtaG"/>
    <property type="match status" value="1"/>
</dbReference>
<dbReference type="EMBL" id="BMGT01000003">
    <property type="protein sequence ID" value="GGG80042.1"/>
    <property type="molecule type" value="Genomic_DNA"/>
</dbReference>
<feature type="transmembrane region" description="Helical" evidence="6">
    <location>
        <begin position="83"/>
        <end position="103"/>
    </location>
</feature>
<dbReference type="Proteomes" id="UP000647241">
    <property type="component" value="Unassembled WGS sequence"/>
</dbReference>
<evidence type="ECO:0000256" key="6">
    <source>
        <dbReference type="SAM" id="Phobius"/>
    </source>
</evidence>
<evidence type="ECO:0000256" key="5">
    <source>
        <dbReference type="ARBA" id="ARBA00023136"/>
    </source>
</evidence>
<evidence type="ECO:0000256" key="2">
    <source>
        <dbReference type="ARBA" id="ARBA00022475"/>
    </source>
</evidence>
<feature type="transmembrane region" description="Helical" evidence="6">
    <location>
        <begin position="46"/>
        <end position="63"/>
    </location>
</feature>
<keyword evidence="8" id="KW-1185">Reference proteome</keyword>
<evidence type="ECO:0000256" key="4">
    <source>
        <dbReference type="ARBA" id="ARBA00022989"/>
    </source>
</evidence>
<comment type="subcellular location">
    <subcellularLocation>
        <location evidence="1">Cell membrane</location>
        <topology evidence="1">Multi-pass membrane protein</topology>
    </subcellularLocation>
</comment>
<name>A0A917HIH9_9BACT</name>
<protein>
    <submittedName>
        <fullName evidence="7">Membrane protein</fullName>
    </submittedName>
</protein>
<dbReference type="AlphaFoldDB" id="A0A917HIH9"/>
<feature type="transmembrane region" description="Helical" evidence="6">
    <location>
        <begin position="130"/>
        <end position="151"/>
    </location>
</feature>
<reference evidence="7" key="1">
    <citation type="journal article" date="2014" name="Int. J. Syst. Evol. Microbiol.">
        <title>Complete genome sequence of Corynebacterium casei LMG S-19264T (=DSM 44701T), isolated from a smear-ripened cheese.</title>
        <authorList>
            <consortium name="US DOE Joint Genome Institute (JGI-PGF)"/>
            <person name="Walter F."/>
            <person name="Albersmeier A."/>
            <person name="Kalinowski J."/>
            <person name="Ruckert C."/>
        </authorList>
    </citation>
    <scope>NUCLEOTIDE SEQUENCE</scope>
    <source>
        <strain evidence="7">CGMCC 1.12997</strain>
    </source>
</reference>
<feature type="transmembrane region" description="Helical" evidence="6">
    <location>
        <begin position="242"/>
        <end position="264"/>
    </location>
</feature>
<proteinExistence type="predicted"/>
<feature type="transmembrane region" description="Helical" evidence="6">
    <location>
        <begin position="163"/>
        <end position="183"/>
    </location>
</feature>
<sequence>MAADIQSTFDSWEPSWFLSTMVVLTAIVYFRGWLAIRRTRPTQFPTWRLWSFLFSMATLWFAIGSPMDAFADAMLSAHMIEHLLLMSVVPPLALLGNPVVPLLRGLPRPVLRYVVGPLLRNRPLRRFTHWLTRLRVAWLVMNLIFLAWHVPGAYDYALEHENWHIFEHMCFLSASLIFWWPIVRPWPTSSRSYSWKIILYLLSADVVNTGLSAFLAFCTRPVYPYYLAEPNPFHLTALADQVLGAVIMWVMGSLFFLVPAMYITHKLIKPERSRPSYSQYTA</sequence>
<keyword evidence="3 6" id="KW-0812">Transmembrane</keyword>
<organism evidence="7 8">
    <name type="scientific">Edaphobacter dinghuensis</name>
    <dbReference type="NCBI Taxonomy" id="1560005"/>
    <lineage>
        <taxon>Bacteria</taxon>
        <taxon>Pseudomonadati</taxon>
        <taxon>Acidobacteriota</taxon>
        <taxon>Terriglobia</taxon>
        <taxon>Terriglobales</taxon>
        <taxon>Acidobacteriaceae</taxon>
        <taxon>Edaphobacter</taxon>
    </lineage>
</organism>
<accession>A0A917HIH9</accession>
<feature type="transmembrane region" description="Helical" evidence="6">
    <location>
        <begin position="16"/>
        <end position="34"/>
    </location>
</feature>
<evidence type="ECO:0000313" key="7">
    <source>
        <dbReference type="EMBL" id="GGG80042.1"/>
    </source>
</evidence>
<dbReference type="GO" id="GO:0005886">
    <property type="term" value="C:plasma membrane"/>
    <property type="evidence" value="ECO:0007669"/>
    <property type="project" value="UniProtKB-SubCell"/>
</dbReference>
<keyword evidence="4 6" id="KW-1133">Transmembrane helix</keyword>
<gene>
    <name evidence="7" type="ORF">GCM10011585_24210</name>
</gene>
<comment type="caution">
    <text evidence="7">The sequence shown here is derived from an EMBL/GenBank/DDBJ whole genome shotgun (WGS) entry which is preliminary data.</text>
</comment>
<keyword evidence="5 6" id="KW-0472">Membrane</keyword>
<feature type="transmembrane region" description="Helical" evidence="6">
    <location>
        <begin position="195"/>
        <end position="222"/>
    </location>
</feature>